<gene>
    <name evidence="3" type="primary">LOC100905364</name>
</gene>
<keyword evidence="2" id="KW-1185">Reference proteome</keyword>
<dbReference type="KEGG" id="goe:100905364"/>
<evidence type="ECO:0000256" key="1">
    <source>
        <dbReference type="SAM" id="SignalP"/>
    </source>
</evidence>
<reference evidence="3" key="1">
    <citation type="submission" date="2025-08" db="UniProtKB">
        <authorList>
            <consortium name="RefSeq"/>
        </authorList>
    </citation>
    <scope>IDENTIFICATION</scope>
</reference>
<protein>
    <submittedName>
        <fullName evidence="3">Uncharacterized protein LOC100905364</fullName>
    </submittedName>
</protein>
<name>A0AAJ6QNS1_9ACAR</name>
<evidence type="ECO:0000313" key="2">
    <source>
        <dbReference type="Proteomes" id="UP000694867"/>
    </source>
</evidence>
<sequence>MQYSSPSLLRFFIVLSSSLVVAVNSQTCHLRELDICAVSSVAFNKVATTENEIDRYCNLFDDAKECFFNYTRKCMTPLHRELLNFGIEGAKELSAKFCKRGDRLRSDYLKHAPCIARAMPEGKKCLQDARTGFERIEEAKFQDRISTACCTYMRYQNCLTDAVEKRCGERAVQYGHILLRMASSNLIDIMCQGYDTNPVCKRLLPPSGTRPRGNSKSVVSKLFAAYVGL</sequence>
<keyword evidence="1" id="KW-0732">Signal</keyword>
<dbReference type="Proteomes" id="UP000694867">
    <property type="component" value="Unplaced"/>
</dbReference>
<dbReference type="AlphaFoldDB" id="A0AAJ6QNS1"/>
<dbReference type="GeneID" id="100905364"/>
<proteinExistence type="predicted"/>
<dbReference type="PANTHER" id="PTHR33964">
    <property type="entry name" value="RE45066P-RELATED"/>
    <property type="match status" value="1"/>
</dbReference>
<organism evidence="2 3">
    <name type="scientific">Galendromus occidentalis</name>
    <name type="common">western predatory mite</name>
    <dbReference type="NCBI Taxonomy" id="34638"/>
    <lineage>
        <taxon>Eukaryota</taxon>
        <taxon>Metazoa</taxon>
        <taxon>Ecdysozoa</taxon>
        <taxon>Arthropoda</taxon>
        <taxon>Chelicerata</taxon>
        <taxon>Arachnida</taxon>
        <taxon>Acari</taxon>
        <taxon>Parasitiformes</taxon>
        <taxon>Mesostigmata</taxon>
        <taxon>Gamasina</taxon>
        <taxon>Phytoseioidea</taxon>
        <taxon>Phytoseiidae</taxon>
        <taxon>Typhlodrominae</taxon>
        <taxon>Galendromus</taxon>
    </lineage>
</organism>
<dbReference type="RefSeq" id="XP_003738844.1">
    <property type="nucleotide sequence ID" value="XM_003738796.2"/>
</dbReference>
<dbReference type="PANTHER" id="PTHR33964:SF1">
    <property type="entry name" value="RE45066P"/>
    <property type="match status" value="1"/>
</dbReference>
<evidence type="ECO:0000313" key="3">
    <source>
        <dbReference type="RefSeq" id="XP_003738844.1"/>
    </source>
</evidence>
<accession>A0AAJ6QNS1</accession>
<feature type="chain" id="PRO_5042618605" evidence="1">
    <location>
        <begin position="23"/>
        <end position="229"/>
    </location>
</feature>
<feature type="signal peptide" evidence="1">
    <location>
        <begin position="1"/>
        <end position="22"/>
    </location>
</feature>